<feature type="region of interest" description="Disordered" evidence="1">
    <location>
        <begin position="44"/>
        <end position="66"/>
    </location>
</feature>
<sequence>MSGMRERTKAIRTKEDRDKFSEIARKCKEKRDIDAVTDRLAKLSLDSSKNPYDSSRKPSCSYKSSK</sequence>
<evidence type="ECO:0000256" key="1">
    <source>
        <dbReference type="SAM" id="MobiDB-lite"/>
    </source>
</evidence>
<dbReference type="EMBL" id="KX223735">
    <property type="protein sequence ID" value="AOH69134.1"/>
    <property type="molecule type" value="Genomic_DNA"/>
</dbReference>
<proteinExistence type="predicted"/>
<accession>A0A1D5API8</accession>
<evidence type="ECO:0000313" key="2">
    <source>
        <dbReference type="EMBL" id="AOH69134.1"/>
    </source>
</evidence>
<protein>
    <submittedName>
        <fullName evidence="2">Uncharacterized protein</fullName>
    </submittedName>
</protein>
<name>A0A1D5API8_9VIRU</name>
<reference evidence="2" key="1">
    <citation type="journal article" date="2016" name="PLoS ONE">
        <title>Analysis of Genetic Variation across the Encapsidated Genome of Microplitis demolitor Bracovirus in Parasitoid Wasps.</title>
        <authorList>
            <person name="Burke G.R."/>
        </authorList>
    </citation>
    <scope>NUCLEOTIDE SEQUENCE</scope>
    <source>
        <strain evidence="2">UGA</strain>
    </source>
</reference>
<feature type="compositionally biased region" description="Low complexity" evidence="1">
    <location>
        <begin position="57"/>
        <end position="66"/>
    </location>
</feature>
<organism evidence="2">
    <name type="scientific">Microplitis mediator bracovirus</name>
    <dbReference type="NCBI Taxonomy" id="1836595"/>
    <lineage>
        <taxon>Viruses</taxon>
        <taxon>Viruses incertae sedis</taxon>
        <taxon>Polydnaviriformidae</taxon>
        <taxon>Bracoviriform</taxon>
    </lineage>
</organism>
<gene>
    <name evidence="2" type="ORF">A6F54_61</name>
</gene>